<name>A0A9Q1FUW4_SYNKA</name>
<evidence type="ECO:0000256" key="1">
    <source>
        <dbReference type="SAM" id="Phobius"/>
    </source>
</evidence>
<dbReference type="SUPFAM" id="SSF48726">
    <property type="entry name" value="Immunoglobulin"/>
    <property type="match status" value="1"/>
</dbReference>
<keyword evidence="3" id="KW-1185">Reference proteome</keyword>
<dbReference type="EMBL" id="JAINUF010000003">
    <property type="protein sequence ID" value="KAJ8367957.1"/>
    <property type="molecule type" value="Genomic_DNA"/>
</dbReference>
<dbReference type="InterPro" id="IPR036179">
    <property type="entry name" value="Ig-like_dom_sf"/>
</dbReference>
<protein>
    <submittedName>
        <fullName evidence="2">Uncharacterized protein</fullName>
    </submittedName>
</protein>
<dbReference type="OrthoDB" id="9933251at2759"/>
<accession>A0A9Q1FUW4</accession>
<keyword evidence="1" id="KW-0472">Membrane</keyword>
<comment type="caution">
    <text evidence="2">The sequence shown here is derived from an EMBL/GenBank/DDBJ whole genome shotgun (WGS) entry which is preliminary data.</text>
</comment>
<feature type="transmembrane region" description="Helical" evidence="1">
    <location>
        <begin position="97"/>
        <end position="121"/>
    </location>
</feature>
<organism evidence="2 3">
    <name type="scientific">Synaphobranchus kaupii</name>
    <name type="common">Kaup's arrowtooth eel</name>
    <dbReference type="NCBI Taxonomy" id="118154"/>
    <lineage>
        <taxon>Eukaryota</taxon>
        <taxon>Metazoa</taxon>
        <taxon>Chordata</taxon>
        <taxon>Craniata</taxon>
        <taxon>Vertebrata</taxon>
        <taxon>Euteleostomi</taxon>
        <taxon>Actinopterygii</taxon>
        <taxon>Neopterygii</taxon>
        <taxon>Teleostei</taxon>
        <taxon>Anguilliformes</taxon>
        <taxon>Synaphobranchidae</taxon>
        <taxon>Synaphobranchus</taxon>
    </lineage>
</organism>
<evidence type="ECO:0000313" key="2">
    <source>
        <dbReference type="EMBL" id="KAJ8367957.1"/>
    </source>
</evidence>
<dbReference type="Proteomes" id="UP001152622">
    <property type="component" value="Chromosome 3"/>
</dbReference>
<gene>
    <name evidence="2" type="ORF">SKAU_G00079850</name>
</gene>
<reference evidence="2" key="1">
    <citation type="journal article" date="2023" name="Science">
        <title>Genome structures resolve the early diversification of teleost fishes.</title>
        <authorList>
            <person name="Parey E."/>
            <person name="Louis A."/>
            <person name="Montfort J."/>
            <person name="Bouchez O."/>
            <person name="Roques C."/>
            <person name="Iampietro C."/>
            <person name="Lluch J."/>
            <person name="Castinel A."/>
            <person name="Donnadieu C."/>
            <person name="Desvignes T."/>
            <person name="Floi Bucao C."/>
            <person name="Jouanno E."/>
            <person name="Wen M."/>
            <person name="Mejri S."/>
            <person name="Dirks R."/>
            <person name="Jansen H."/>
            <person name="Henkel C."/>
            <person name="Chen W.J."/>
            <person name="Zahm M."/>
            <person name="Cabau C."/>
            <person name="Klopp C."/>
            <person name="Thompson A.W."/>
            <person name="Robinson-Rechavi M."/>
            <person name="Braasch I."/>
            <person name="Lecointre G."/>
            <person name="Bobe J."/>
            <person name="Postlethwait J.H."/>
            <person name="Berthelot C."/>
            <person name="Roest Crollius H."/>
            <person name="Guiguen Y."/>
        </authorList>
    </citation>
    <scope>NUCLEOTIDE SEQUENCE</scope>
    <source>
        <strain evidence="2">WJC10195</strain>
    </source>
</reference>
<dbReference type="AlphaFoldDB" id="A0A9Q1FUW4"/>
<evidence type="ECO:0000313" key="3">
    <source>
        <dbReference type="Proteomes" id="UP001152622"/>
    </source>
</evidence>
<sequence>MYSSLWRLRASERPPSSGRSCLPGAWRDIAVWQPGVYSNVSEHYEDRVQTHDNGSITLLDVRLADSGVYVLTVSEATGDSKGATVILKVTEVLYEDLQYLAVFVTVLGGIAGFLMVSMWFLDKVYRRVKAWRQKEKTARTG</sequence>
<keyword evidence="1" id="KW-0812">Transmembrane</keyword>
<dbReference type="Gene3D" id="2.60.40.10">
    <property type="entry name" value="Immunoglobulins"/>
    <property type="match status" value="1"/>
</dbReference>
<keyword evidence="1" id="KW-1133">Transmembrane helix</keyword>
<proteinExistence type="predicted"/>
<dbReference type="InterPro" id="IPR013783">
    <property type="entry name" value="Ig-like_fold"/>
</dbReference>